<dbReference type="AlphaFoldDB" id="A0A8T2IIU0"/>
<gene>
    <name evidence="3" type="ORF">GDO86_020280</name>
</gene>
<feature type="signal peptide" evidence="1">
    <location>
        <begin position="1"/>
        <end position="19"/>
    </location>
</feature>
<sequence>VAFVSFLLVDNGATAVVQAMRIAPWRRNRGIYSMIQQFIARNLQSNHPEVTQVQFKLFVSPQPSQLAKYELLHSKAVVSVVLPNDQLVDSMKMIRRRVEGSFSGTPPDVLGSSEVLNLFEDPNTTKCLLPKGLLVQSILPLTTHKSNLELLLQQGVIWLYSKPEDYIASSRFLSLGTPLFTVPLAEHMYQLEIDLFGTDPSLAQTHVLHQLRAAVRSLPLGGSIVCRLSTEMCLQETIENLWKGMTLFHNYTEYVLQRASPPSGKTGIRHKM</sequence>
<evidence type="ECO:0000259" key="2">
    <source>
        <dbReference type="Pfam" id="PF24066"/>
    </source>
</evidence>
<comment type="caution">
    <text evidence="3">The sequence shown here is derived from an EMBL/GenBank/DDBJ whole genome shotgun (WGS) entry which is preliminary data.</text>
</comment>
<organism evidence="3 4">
    <name type="scientific">Hymenochirus boettgeri</name>
    <name type="common">Congo dwarf clawed frog</name>
    <dbReference type="NCBI Taxonomy" id="247094"/>
    <lineage>
        <taxon>Eukaryota</taxon>
        <taxon>Metazoa</taxon>
        <taxon>Chordata</taxon>
        <taxon>Craniata</taxon>
        <taxon>Vertebrata</taxon>
        <taxon>Euteleostomi</taxon>
        <taxon>Amphibia</taxon>
        <taxon>Batrachia</taxon>
        <taxon>Anura</taxon>
        <taxon>Pipoidea</taxon>
        <taxon>Pipidae</taxon>
        <taxon>Pipinae</taxon>
        <taxon>Hymenochirus</taxon>
    </lineage>
</organism>
<protein>
    <recommendedName>
        <fullName evidence="2">Histidine N-acetyltransferase C-terminal domain-containing protein</fullName>
    </recommendedName>
</protein>
<name>A0A8T2IIU0_9PIPI</name>
<dbReference type="InterPro" id="IPR056483">
    <property type="entry name" value="Hisat_C"/>
</dbReference>
<proteinExistence type="predicted"/>
<feature type="non-terminal residue" evidence="3">
    <location>
        <position position="272"/>
    </location>
</feature>
<accession>A0A8T2IIU0</accession>
<feature type="chain" id="PRO_5035900201" description="Histidine N-acetyltransferase C-terminal domain-containing protein" evidence="1">
    <location>
        <begin position="20"/>
        <end position="272"/>
    </location>
</feature>
<keyword evidence="1" id="KW-0732">Signal</keyword>
<reference evidence="3" key="1">
    <citation type="thesis" date="2020" institute="ProQuest LLC" country="789 East Eisenhower Parkway, Ann Arbor, MI, USA">
        <title>Comparative Genomics and Chromosome Evolution.</title>
        <authorList>
            <person name="Mudd A.B."/>
        </authorList>
    </citation>
    <scope>NUCLEOTIDE SEQUENCE</scope>
    <source>
        <strain evidence="3">Female2</strain>
        <tissue evidence="3">Blood</tissue>
    </source>
</reference>
<keyword evidence="4" id="KW-1185">Reference proteome</keyword>
<dbReference type="EMBL" id="JAACNH010000086">
    <property type="protein sequence ID" value="KAG8431723.1"/>
    <property type="molecule type" value="Genomic_DNA"/>
</dbReference>
<dbReference type="Proteomes" id="UP000812440">
    <property type="component" value="Unassembled WGS sequence"/>
</dbReference>
<dbReference type="OrthoDB" id="8889733at2759"/>
<dbReference type="PANTHER" id="PTHR47403">
    <property type="entry name" value="LOC100145250 PROTEIN"/>
    <property type="match status" value="1"/>
</dbReference>
<evidence type="ECO:0000313" key="3">
    <source>
        <dbReference type="EMBL" id="KAG8431723.1"/>
    </source>
</evidence>
<evidence type="ECO:0000313" key="4">
    <source>
        <dbReference type="Proteomes" id="UP000812440"/>
    </source>
</evidence>
<feature type="domain" description="Histidine N-acetyltransferase C-terminal" evidence="2">
    <location>
        <begin position="106"/>
        <end position="229"/>
    </location>
</feature>
<dbReference type="PANTHER" id="PTHR47403:SF2">
    <property type="entry name" value="N-ACETYLTRANSFERASE 16,-LIKE"/>
    <property type="match status" value="1"/>
</dbReference>
<evidence type="ECO:0000256" key="1">
    <source>
        <dbReference type="SAM" id="SignalP"/>
    </source>
</evidence>
<dbReference type="Pfam" id="PF24066">
    <property type="entry name" value="Hisat_C"/>
    <property type="match status" value="1"/>
</dbReference>